<feature type="region of interest" description="Disordered" evidence="14">
    <location>
        <begin position="361"/>
        <end position="380"/>
    </location>
</feature>
<keyword evidence="10 13" id="KW-0472">Membrane</keyword>
<comment type="similarity">
    <text evidence="2 13">Belongs to the type III secretion exporter family.</text>
</comment>
<dbReference type="Gene3D" id="6.10.250.2080">
    <property type="match status" value="1"/>
</dbReference>
<dbReference type="PRINTS" id="PR00950">
    <property type="entry name" value="TYPE3IMSPROT"/>
</dbReference>
<accession>A0ABU9DAK2</accession>
<keyword evidence="15" id="KW-0969">Cilium</keyword>
<name>A0ABU9DAK2_9PROT</name>
<dbReference type="InterPro" id="IPR029025">
    <property type="entry name" value="T3SS_substrate_exporter_C"/>
</dbReference>
<evidence type="ECO:0000256" key="4">
    <source>
        <dbReference type="ARBA" id="ARBA00022448"/>
    </source>
</evidence>
<keyword evidence="6 13" id="KW-0812">Transmembrane</keyword>
<comment type="function">
    <text evidence="12 13">Required for formation of the rod structure in the basal body of the flagellar apparatus. Together with FliI and FliH, may constitute the export apparatus of flagellin.</text>
</comment>
<keyword evidence="4 13" id="KW-0813">Transport</keyword>
<dbReference type="EMBL" id="JBBPCO010000013">
    <property type="protein sequence ID" value="MEK8090551.1"/>
    <property type="molecule type" value="Genomic_DNA"/>
</dbReference>
<dbReference type="NCBIfam" id="TIGR00328">
    <property type="entry name" value="flhB"/>
    <property type="match status" value="1"/>
</dbReference>
<dbReference type="InterPro" id="IPR006135">
    <property type="entry name" value="T3SS_substrate_exporter"/>
</dbReference>
<dbReference type="Proteomes" id="UP001446205">
    <property type="component" value="Unassembled WGS sequence"/>
</dbReference>
<feature type="transmembrane region" description="Helical" evidence="13">
    <location>
        <begin position="33"/>
        <end position="54"/>
    </location>
</feature>
<comment type="subcellular location">
    <subcellularLocation>
        <location evidence="1">Cell membrane</location>
        <topology evidence="1">Multi-pass membrane protein</topology>
    </subcellularLocation>
</comment>
<protein>
    <recommendedName>
        <fullName evidence="3 13">Flagellar biosynthetic protein FlhB</fullName>
    </recommendedName>
</protein>
<evidence type="ECO:0000256" key="9">
    <source>
        <dbReference type="ARBA" id="ARBA00022989"/>
    </source>
</evidence>
<keyword evidence="5 13" id="KW-1003">Cell membrane</keyword>
<evidence type="ECO:0000313" key="16">
    <source>
        <dbReference type="Proteomes" id="UP001446205"/>
    </source>
</evidence>
<keyword evidence="9 13" id="KW-1133">Transmembrane helix</keyword>
<evidence type="ECO:0000256" key="12">
    <source>
        <dbReference type="ARBA" id="ARBA00025078"/>
    </source>
</evidence>
<evidence type="ECO:0000256" key="2">
    <source>
        <dbReference type="ARBA" id="ARBA00010690"/>
    </source>
</evidence>
<dbReference type="InterPro" id="IPR006136">
    <property type="entry name" value="FlhB"/>
</dbReference>
<keyword evidence="15" id="KW-0966">Cell projection</keyword>
<feature type="transmembrane region" description="Helical" evidence="13">
    <location>
        <begin position="146"/>
        <end position="165"/>
    </location>
</feature>
<evidence type="ECO:0000256" key="6">
    <source>
        <dbReference type="ARBA" id="ARBA00022692"/>
    </source>
</evidence>
<evidence type="ECO:0000256" key="11">
    <source>
        <dbReference type="ARBA" id="ARBA00023225"/>
    </source>
</evidence>
<keyword evidence="11 13" id="KW-1006">Bacterial flagellum protein export</keyword>
<dbReference type="Pfam" id="PF01312">
    <property type="entry name" value="Bac_export_2"/>
    <property type="match status" value="1"/>
</dbReference>
<keyword evidence="8 13" id="KW-0653">Protein transport</keyword>
<keyword evidence="7 13" id="KW-1005">Bacterial flagellum biogenesis</keyword>
<feature type="region of interest" description="Disordered" evidence="14">
    <location>
        <begin position="1"/>
        <end position="30"/>
    </location>
</feature>
<evidence type="ECO:0000256" key="14">
    <source>
        <dbReference type="SAM" id="MobiDB-lite"/>
    </source>
</evidence>
<comment type="caution">
    <text evidence="15">The sequence shown here is derived from an EMBL/GenBank/DDBJ whole genome shotgun (WGS) entry which is preliminary data.</text>
</comment>
<organism evidence="15 16">
    <name type="scientific">Thermithiobacillus plumbiphilus</name>
    <dbReference type="NCBI Taxonomy" id="1729899"/>
    <lineage>
        <taxon>Bacteria</taxon>
        <taxon>Pseudomonadati</taxon>
        <taxon>Pseudomonadota</taxon>
        <taxon>Acidithiobacillia</taxon>
        <taxon>Acidithiobacillales</taxon>
        <taxon>Thermithiobacillaceae</taxon>
        <taxon>Thermithiobacillus</taxon>
    </lineage>
</organism>
<keyword evidence="15" id="KW-0282">Flagellum</keyword>
<evidence type="ECO:0000256" key="5">
    <source>
        <dbReference type="ARBA" id="ARBA00022475"/>
    </source>
</evidence>
<evidence type="ECO:0000256" key="10">
    <source>
        <dbReference type="ARBA" id="ARBA00023136"/>
    </source>
</evidence>
<dbReference type="PANTHER" id="PTHR30531">
    <property type="entry name" value="FLAGELLAR BIOSYNTHETIC PROTEIN FLHB"/>
    <property type="match status" value="1"/>
</dbReference>
<dbReference type="RefSeq" id="WP_341371607.1">
    <property type="nucleotide sequence ID" value="NZ_JBBPCO010000013.1"/>
</dbReference>
<keyword evidence="16" id="KW-1185">Reference proteome</keyword>
<evidence type="ECO:0000256" key="3">
    <source>
        <dbReference type="ARBA" id="ARBA00021622"/>
    </source>
</evidence>
<feature type="transmembrane region" description="Helical" evidence="13">
    <location>
        <begin position="189"/>
        <end position="214"/>
    </location>
</feature>
<dbReference type="Gene3D" id="3.40.1690.10">
    <property type="entry name" value="secretion proteins EscU"/>
    <property type="match status" value="1"/>
</dbReference>
<feature type="transmembrane region" description="Helical" evidence="13">
    <location>
        <begin position="96"/>
        <end position="117"/>
    </location>
</feature>
<evidence type="ECO:0000256" key="13">
    <source>
        <dbReference type="RuleBase" id="RU364091"/>
    </source>
</evidence>
<proteinExistence type="inferred from homology"/>
<evidence type="ECO:0000313" key="15">
    <source>
        <dbReference type="EMBL" id="MEK8090551.1"/>
    </source>
</evidence>
<reference evidence="15 16" key="1">
    <citation type="submission" date="2024-04" db="EMBL/GenBank/DDBJ databases">
        <authorList>
            <person name="Abashina T."/>
            <person name="Shaikin A."/>
        </authorList>
    </citation>
    <scope>NUCLEOTIDE SEQUENCE [LARGE SCALE GENOMIC DNA]</scope>
    <source>
        <strain evidence="15 16">AAFK</strain>
    </source>
</reference>
<evidence type="ECO:0000256" key="1">
    <source>
        <dbReference type="ARBA" id="ARBA00004651"/>
    </source>
</evidence>
<dbReference type="PANTHER" id="PTHR30531:SF12">
    <property type="entry name" value="FLAGELLAR BIOSYNTHETIC PROTEIN FLHB"/>
    <property type="match status" value="1"/>
</dbReference>
<dbReference type="SUPFAM" id="SSF160544">
    <property type="entry name" value="EscU C-terminal domain-like"/>
    <property type="match status" value="1"/>
</dbReference>
<gene>
    <name evidence="13 15" type="primary">flhB</name>
    <name evidence="15" type="ORF">WOB96_12380</name>
</gene>
<evidence type="ECO:0000256" key="8">
    <source>
        <dbReference type="ARBA" id="ARBA00022927"/>
    </source>
</evidence>
<evidence type="ECO:0000256" key="7">
    <source>
        <dbReference type="ARBA" id="ARBA00022795"/>
    </source>
</evidence>
<sequence length="380" mass="41429">MAEESFQEKTESPSPRREQEARDKGQVARSRELSTGMVLLASAGGLMAMGPGLYRAMAEMLEQGLHIDRQAAFDPALMLTAAAAPLSKMAVIFTPLALLLLLAVILPNFLVGGWIFSSKALMPDFSRLSPAKGLGRMFSKHALMELVKAILKLLAVGGVALWVLWDARMDLVSLANEPFSQASTHLGSLALRIFLILAAATALVVAVDVPFQLWSHHQQLKMTKEEVRQESKESDGDPHVKGRIRALQREAARKRMMSEIPTADVVVTNPTHFAVALRYKDGGMRAPQVVAMGADFLAARIREVAQEHYVPILEAPPLARALYHNSDIGQEIPAALYTAVAEVLAYVYQLRVYKQQGGAAPQAPRELDVPADLDPLSNAQ</sequence>